<dbReference type="PANTHER" id="PTHR43198">
    <property type="entry name" value="BIFUNCTIONAL TH2 PROTEIN"/>
    <property type="match status" value="1"/>
</dbReference>
<dbReference type="RefSeq" id="WP_183358899.1">
    <property type="nucleotide sequence ID" value="NZ_BAABKR010000016.1"/>
</dbReference>
<dbReference type="Gene3D" id="1.20.910.10">
    <property type="entry name" value="Heme oxygenase-like"/>
    <property type="match status" value="1"/>
</dbReference>
<protein>
    <submittedName>
        <fullName evidence="3">Thiaminase/transcriptional activator TenA</fullName>
        <ecNumber evidence="3">3.5.99.2</ecNumber>
    </submittedName>
</protein>
<dbReference type="CDD" id="cd19367">
    <property type="entry name" value="TenA_C_ScTHI20-like"/>
    <property type="match status" value="1"/>
</dbReference>
<dbReference type="AlphaFoldDB" id="A0A7W5XPX7"/>
<dbReference type="InterPro" id="IPR050967">
    <property type="entry name" value="Thiamine_Salvage_TenA"/>
</dbReference>
<reference evidence="3 4" key="1">
    <citation type="submission" date="2020-08" db="EMBL/GenBank/DDBJ databases">
        <title>Sequencing the genomes of 1000 actinobacteria strains.</title>
        <authorList>
            <person name="Klenk H.-P."/>
        </authorList>
    </citation>
    <scope>NUCLEOTIDE SEQUENCE [LARGE SCALE GENOMIC DNA]</scope>
    <source>
        <strain evidence="3 4">DSM 28238</strain>
    </source>
</reference>
<sequence>MTLFDRLKSEAARDWADYTGHEFLRQLEAGTLPLAAFRSYLIQDYLFLIQFARANALAAYKGHTLDDLVAGQRGLTAIIEETELHVRLCAGWGLSRDDLNAAAEHPATIAYTRYVLDAGLRGDLLDIHVALSPCTIGYAEIGSRLKPVLEDNPDHPYAEWISEYASEPFQETAAQAAATIEELGERFLGDPAANPQRMASLTQTFSTATRMESAFWQMGLDLGAAVQEAESPAQA</sequence>
<keyword evidence="3" id="KW-0378">Hydrolase</keyword>
<organism evidence="3 4">
    <name type="scientific">Garicola koreensis</name>
    <dbReference type="NCBI Taxonomy" id="1262554"/>
    <lineage>
        <taxon>Bacteria</taxon>
        <taxon>Bacillati</taxon>
        <taxon>Actinomycetota</taxon>
        <taxon>Actinomycetes</taxon>
        <taxon>Micrococcales</taxon>
        <taxon>Micrococcaceae</taxon>
        <taxon>Garicola</taxon>
    </lineage>
</organism>
<dbReference type="PANTHER" id="PTHR43198:SF2">
    <property type="entry name" value="SI:CH1073-67J19.1-RELATED"/>
    <property type="match status" value="1"/>
</dbReference>
<dbReference type="GO" id="GO:0050334">
    <property type="term" value="F:thiaminase activity"/>
    <property type="evidence" value="ECO:0007669"/>
    <property type="project" value="UniProtKB-EC"/>
</dbReference>
<comment type="pathway">
    <text evidence="1">Cofactor biosynthesis; thiamine diphosphate biosynthesis.</text>
</comment>
<name>A0A7W5XPX7_9MICC</name>
<dbReference type="EC" id="3.5.99.2" evidence="3"/>
<dbReference type="GO" id="GO:0005829">
    <property type="term" value="C:cytosol"/>
    <property type="evidence" value="ECO:0007669"/>
    <property type="project" value="TreeGrafter"/>
</dbReference>
<comment type="caution">
    <text evidence="3">The sequence shown here is derived from an EMBL/GenBank/DDBJ whole genome shotgun (WGS) entry which is preliminary data.</text>
</comment>
<dbReference type="Pfam" id="PF03070">
    <property type="entry name" value="TENA_THI-4"/>
    <property type="match status" value="1"/>
</dbReference>
<dbReference type="InterPro" id="IPR004305">
    <property type="entry name" value="Thiaminase-2/PQQC"/>
</dbReference>
<evidence type="ECO:0000313" key="4">
    <source>
        <dbReference type="Proteomes" id="UP000547528"/>
    </source>
</evidence>
<evidence type="ECO:0000259" key="2">
    <source>
        <dbReference type="Pfam" id="PF03070"/>
    </source>
</evidence>
<dbReference type="Proteomes" id="UP000547528">
    <property type="component" value="Unassembled WGS sequence"/>
</dbReference>
<gene>
    <name evidence="3" type="ORF">FHX47_002152</name>
</gene>
<dbReference type="EMBL" id="JACIBT010000026">
    <property type="protein sequence ID" value="MBB3668512.1"/>
    <property type="molecule type" value="Genomic_DNA"/>
</dbReference>
<proteinExistence type="predicted"/>
<dbReference type="SUPFAM" id="SSF48613">
    <property type="entry name" value="Heme oxygenase-like"/>
    <property type="match status" value="1"/>
</dbReference>
<evidence type="ECO:0000256" key="1">
    <source>
        <dbReference type="ARBA" id="ARBA00004948"/>
    </source>
</evidence>
<keyword evidence="4" id="KW-1185">Reference proteome</keyword>
<accession>A0A7W5XPX7</accession>
<feature type="domain" description="Thiaminase-2/PQQC" evidence="2">
    <location>
        <begin position="15"/>
        <end position="221"/>
    </location>
</feature>
<evidence type="ECO:0000313" key="3">
    <source>
        <dbReference type="EMBL" id="MBB3668512.1"/>
    </source>
</evidence>
<dbReference type="InterPro" id="IPR016084">
    <property type="entry name" value="Haem_Oase-like_multi-hlx"/>
</dbReference>